<evidence type="ECO:0000313" key="1">
    <source>
        <dbReference type="EMBL" id="KAK3054707.1"/>
    </source>
</evidence>
<proteinExistence type="predicted"/>
<dbReference type="EMBL" id="JAWDJX010000011">
    <property type="protein sequence ID" value="KAK3054707.1"/>
    <property type="molecule type" value="Genomic_DNA"/>
</dbReference>
<sequence>MDHDKATESAGACARALSTVELLESIILYLPCRQTLVVRRVSRLWRDTFAGSHTLQVALCLMPVDFSIAHSFDVTSELGAARIEEVVDGYVENMICSGGKSGPGPLAFPPCAMAAHAHIKNEYEHGKTTSNPILSDVFCTYLENKAAWMTCSIQRFRQMVKPECPIWARMSLIQPPAHEIFVYISRQTTTREYSEDDRDEAEDDAWQKGFTTWQQNGMEPHTLDVFRCIKLESHKYLTIADLMQPLIEADAIWLEADKTSFMIIGIVNIPPSMPCEGCSSSVRAEEAP</sequence>
<protein>
    <recommendedName>
        <fullName evidence="3">F-box domain-containing protein</fullName>
    </recommendedName>
</protein>
<dbReference type="Proteomes" id="UP001271007">
    <property type="component" value="Unassembled WGS sequence"/>
</dbReference>
<organism evidence="1 2">
    <name type="scientific">Extremus antarcticus</name>
    <dbReference type="NCBI Taxonomy" id="702011"/>
    <lineage>
        <taxon>Eukaryota</taxon>
        <taxon>Fungi</taxon>
        <taxon>Dikarya</taxon>
        <taxon>Ascomycota</taxon>
        <taxon>Pezizomycotina</taxon>
        <taxon>Dothideomycetes</taxon>
        <taxon>Dothideomycetidae</taxon>
        <taxon>Mycosphaerellales</taxon>
        <taxon>Extremaceae</taxon>
        <taxon>Extremus</taxon>
    </lineage>
</organism>
<dbReference type="SUPFAM" id="SSF81383">
    <property type="entry name" value="F-box domain"/>
    <property type="match status" value="1"/>
</dbReference>
<accession>A0AAJ0GCV4</accession>
<dbReference type="AlphaFoldDB" id="A0AAJ0GCV4"/>
<reference evidence="1" key="1">
    <citation type="submission" date="2023-04" db="EMBL/GenBank/DDBJ databases">
        <title>Black Yeasts Isolated from many extreme environments.</title>
        <authorList>
            <person name="Coleine C."/>
            <person name="Stajich J.E."/>
            <person name="Selbmann L."/>
        </authorList>
    </citation>
    <scope>NUCLEOTIDE SEQUENCE</scope>
    <source>
        <strain evidence="1">CCFEE 5312</strain>
    </source>
</reference>
<dbReference type="InterPro" id="IPR036047">
    <property type="entry name" value="F-box-like_dom_sf"/>
</dbReference>
<evidence type="ECO:0008006" key="3">
    <source>
        <dbReference type="Google" id="ProtNLM"/>
    </source>
</evidence>
<comment type="caution">
    <text evidence="1">The sequence shown here is derived from an EMBL/GenBank/DDBJ whole genome shotgun (WGS) entry which is preliminary data.</text>
</comment>
<name>A0AAJ0GCV4_9PEZI</name>
<evidence type="ECO:0000313" key="2">
    <source>
        <dbReference type="Proteomes" id="UP001271007"/>
    </source>
</evidence>
<keyword evidence="2" id="KW-1185">Reference proteome</keyword>
<gene>
    <name evidence="1" type="ORF">LTR09_004436</name>
</gene>